<dbReference type="Gene3D" id="1.20.1710.10">
    <property type="entry name" value="IpaD-like"/>
    <property type="match status" value="1"/>
</dbReference>
<evidence type="ECO:0000256" key="1">
    <source>
        <dbReference type="ARBA" id="ARBA00004613"/>
    </source>
</evidence>
<dbReference type="InterPro" id="IPR036708">
    <property type="entry name" value="BipD-like_sf"/>
</dbReference>
<dbReference type="AlphaFoldDB" id="A0AAW7CV76"/>
<dbReference type="RefSeq" id="WP_286039268.1">
    <property type="nucleotide sequence ID" value="NZ_JASVWJ010000010.1"/>
</dbReference>
<comment type="caution">
    <text evidence="6">The sequence shown here is derived from an EMBL/GenBank/DDBJ whole genome shotgun (WGS) entry which is preliminary data.</text>
</comment>
<dbReference type="InterPro" id="IPR009483">
    <property type="entry name" value="IpaD/BipD/SipD"/>
</dbReference>
<dbReference type="SUPFAM" id="SSF140693">
    <property type="entry name" value="IpaD-like"/>
    <property type="match status" value="1"/>
</dbReference>
<proteinExistence type="inferred from homology"/>
<name>A0AAW7CV76_9GAMM</name>
<dbReference type="EMBL" id="JASVWL010000010">
    <property type="protein sequence ID" value="MDL5355811.1"/>
    <property type="molecule type" value="Genomic_DNA"/>
</dbReference>
<evidence type="ECO:0000313" key="7">
    <source>
        <dbReference type="Proteomes" id="UP001224739"/>
    </source>
</evidence>
<organism evidence="6 7">
    <name type="scientific">Proteus faecis</name>
    <dbReference type="NCBI Taxonomy" id="2050967"/>
    <lineage>
        <taxon>Bacteria</taxon>
        <taxon>Pseudomonadati</taxon>
        <taxon>Pseudomonadota</taxon>
        <taxon>Gammaproteobacteria</taxon>
        <taxon>Enterobacterales</taxon>
        <taxon>Morganellaceae</taxon>
        <taxon>Proteus</taxon>
    </lineage>
</organism>
<evidence type="ECO:0000256" key="4">
    <source>
        <dbReference type="ARBA" id="ARBA00023026"/>
    </source>
</evidence>
<evidence type="ECO:0000256" key="2">
    <source>
        <dbReference type="ARBA" id="ARBA00007741"/>
    </source>
</evidence>
<evidence type="ECO:0000256" key="5">
    <source>
        <dbReference type="ARBA" id="ARBA00023054"/>
    </source>
</evidence>
<keyword evidence="3" id="KW-0964">Secreted</keyword>
<comment type="subcellular location">
    <subcellularLocation>
        <location evidence="1">Secreted</location>
    </subcellularLocation>
</comment>
<accession>A0AAW7CV76</accession>
<reference evidence="6" key="1">
    <citation type="submission" date="2023-06" db="EMBL/GenBank/DDBJ databases">
        <title>Acute promotion of culturable opportunistic pathogens and persistent increase of antibiotic resistance following antibiotic exposure in mouse gut microbiota.</title>
        <authorList>
            <person name="Li L."/>
            <person name="Wang B."/>
            <person name="Sun Y."/>
            <person name="Wang M."/>
            <person name="Xu H."/>
        </authorList>
    </citation>
    <scope>NUCLEOTIDE SEQUENCE</scope>
    <source>
        <strain evidence="6">EPA10_1</strain>
    </source>
</reference>
<dbReference type="GeneID" id="83613460"/>
<gene>
    <name evidence="6" type="ORF">QSH02_13305</name>
</gene>
<comment type="similarity">
    <text evidence="2">Belongs to the invasin protein D family.</text>
</comment>
<evidence type="ECO:0000256" key="3">
    <source>
        <dbReference type="ARBA" id="ARBA00022525"/>
    </source>
</evidence>
<evidence type="ECO:0000313" key="6">
    <source>
        <dbReference type="EMBL" id="MDL5355811.1"/>
    </source>
</evidence>
<dbReference type="Pfam" id="PF06511">
    <property type="entry name" value="T3SS_TC"/>
    <property type="match status" value="1"/>
</dbReference>
<sequence length="365" mass="41999">MVGHVIDNFNVFEKNKKLLTGTNLYENSSYVVDKEYDQLMPEKFNQEAIRVKEKFQNEINKIISISSSSTCFVNHYSLKEEEIINKNKYAINTNNARILEKEISQIQQMDSQVNSRSDSNANSLHDFFKEVKDSIVTGKNDYLDVLKDVFSNYMKFVNELREILASISQYVSAGSDDNHINFKRKDFYKKIKDFIDKYSSRFNEDLYLGSFVFKQDSDGHFYREINGERIYANGIMVPIDAIEDLLKEIKGGKVSINQLSSPDMEYEIHFKVDLSSFNKLLDLVLDGTSEDEINKASDGSDVKLLSSEFNLLKNGIDAFEKNINTNLDELSKKYSAANSNYDNFVKIVSSTMNTLLEMAKGFLRF</sequence>
<keyword evidence="5" id="KW-0175">Coiled coil</keyword>
<dbReference type="GO" id="GO:0005576">
    <property type="term" value="C:extracellular region"/>
    <property type="evidence" value="ECO:0007669"/>
    <property type="project" value="UniProtKB-SubCell"/>
</dbReference>
<dbReference type="Proteomes" id="UP001224739">
    <property type="component" value="Unassembled WGS sequence"/>
</dbReference>
<protein>
    <submittedName>
        <fullName evidence="6">IpaD/SipD/SspD family type III secretion system needle tip protein</fullName>
    </submittedName>
</protein>
<keyword evidence="4" id="KW-0843">Virulence</keyword>